<keyword evidence="7" id="KW-0804">Transcription</keyword>
<dbReference type="EMBL" id="MTSL01000213">
    <property type="protein sequence ID" value="PJF16572.1"/>
    <property type="molecule type" value="Genomic_DNA"/>
</dbReference>
<evidence type="ECO:0000256" key="2">
    <source>
        <dbReference type="ARBA" id="ARBA00013184"/>
    </source>
</evidence>
<dbReference type="InterPro" id="IPR013178">
    <property type="entry name" value="Histone_AcTrfase_Rtt109/CBP"/>
</dbReference>
<evidence type="ECO:0000256" key="4">
    <source>
        <dbReference type="ARBA" id="ARBA00022763"/>
    </source>
</evidence>
<dbReference type="STRING" id="1246581.A0A2H9TFL1"/>
<organism evidence="10 11">
    <name type="scientific">Paramicrosporidium saccamoebae</name>
    <dbReference type="NCBI Taxonomy" id="1246581"/>
    <lineage>
        <taxon>Eukaryota</taxon>
        <taxon>Fungi</taxon>
        <taxon>Fungi incertae sedis</taxon>
        <taxon>Cryptomycota</taxon>
        <taxon>Cryptomycota incertae sedis</taxon>
        <taxon>Paramicrosporidium</taxon>
    </lineage>
</organism>
<keyword evidence="4" id="KW-0227">DNA damage</keyword>
<evidence type="ECO:0000313" key="10">
    <source>
        <dbReference type="EMBL" id="PJF16572.1"/>
    </source>
</evidence>
<gene>
    <name evidence="10" type="ORF">PSACC_03575</name>
</gene>
<dbReference type="AlphaFoldDB" id="A0A2H9TFL1"/>
<dbReference type="EC" id="2.3.1.48" evidence="2"/>
<evidence type="ECO:0000256" key="1">
    <source>
        <dbReference type="ARBA" id="ARBA00004123"/>
    </source>
</evidence>
<dbReference type="GO" id="GO:0032931">
    <property type="term" value="F:histone H3K56 acetyltransferase activity"/>
    <property type="evidence" value="ECO:0007669"/>
    <property type="project" value="TreeGrafter"/>
</dbReference>
<evidence type="ECO:0000256" key="6">
    <source>
        <dbReference type="ARBA" id="ARBA00023015"/>
    </source>
</evidence>
<dbReference type="GO" id="GO:0006974">
    <property type="term" value="P:DNA damage response"/>
    <property type="evidence" value="ECO:0007669"/>
    <property type="project" value="UniProtKB-KW"/>
</dbReference>
<keyword evidence="6" id="KW-0805">Transcription regulation</keyword>
<dbReference type="Pfam" id="PF08214">
    <property type="entry name" value="HAT_KAT11"/>
    <property type="match status" value="1"/>
</dbReference>
<comment type="subcellular location">
    <subcellularLocation>
        <location evidence="1">Nucleus</location>
    </subcellularLocation>
</comment>
<comment type="caution">
    <text evidence="10">The sequence shown here is derived from an EMBL/GenBank/DDBJ whole genome shotgun (WGS) entry which is preliminary data.</text>
</comment>
<proteinExistence type="predicted"/>
<dbReference type="GO" id="GO:0006355">
    <property type="term" value="P:regulation of DNA-templated transcription"/>
    <property type="evidence" value="ECO:0007669"/>
    <property type="project" value="InterPro"/>
</dbReference>
<dbReference type="InterPro" id="IPR016849">
    <property type="entry name" value="Rtt109"/>
</dbReference>
<evidence type="ECO:0000313" key="11">
    <source>
        <dbReference type="Proteomes" id="UP000240830"/>
    </source>
</evidence>
<reference evidence="10 11" key="1">
    <citation type="submission" date="2016-10" db="EMBL/GenBank/DDBJ databases">
        <title>The genome of Paramicrosporidium saccamoebae is the missing link in understanding Cryptomycota and Microsporidia evolution.</title>
        <authorList>
            <person name="Quandt C.A."/>
            <person name="Beaudet D."/>
            <person name="Corsaro D."/>
            <person name="Michel R."/>
            <person name="Corradi N."/>
            <person name="James T."/>
        </authorList>
    </citation>
    <scope>NUCLEOTIDE SEQUENCE [LARGE SCALE GENOMIC DNA]</scope>
    <source>
        <strain evidence="10 11">KSL3</strain>
    </source>
</reference>
<comment type="catalytic activity">
    <reaction evidence="9">
        <text>L-lysyl-[histone] + acetyl-CoA = N(6)-acetyl-L-lysyl-[histone] + CoA + H(+)</text>
        <dbReference type="Rhea" id="RHEA:21992"/>
        <dbReference type="Rhea" id="RHEA-COMP:9845"/>
        <dbReference type="Rhea" id="RHEA-COMP:11338"/>
        <dbReference type="ChEBI" id="CHEBI:15378"/>
        <dbReference type="ChEBI" id="CHEBI:29969"/>
        <dbReference type="ChEBI" id="CHEBI:57287"/>
        <dbReference type="ChEBI" id="CHEBI:57288"/>
        <dbReference type="ChEBI" id="CHEBI:61930"/>
        <dbReference type="EC" id="2.3.1.48"/>
    </reaction>
    <physiologicalReaction direction="left-to-right" evidence="9">
        <dbReference type="Rhea" id="RHEA:21993"/>
    </physiologicalReaction>
</comment>
<evidence type="ECO:0000256" key="9">
    <source>
        <dbReference type="ARBA" id="ARBA00048940"/>
    </source>
</evidence>
<accession>A0A2H9TFL1</accession>
<sequence>MMDGHASYTDWTTSSPLRKYFEQNLRIGTSRSRVQCHVLSDIYQPEDWKDEPTGPHRSSSEFLQVRHTILVFLPQTPGASSSPSKKKCNESVLVMGMTAWEYAYNNQPTVPSRAYIQHVDTTGLFRPRKLQGSLTRMVISAYFRYCRMVTKVGSVHLFSSSKPSLIFNDSEKLPKKRVIEGGRLVNWWLALIESAFADVVNAPSFVQQNHAPPRGFVYCAGEDFVPLFSQSLRNNINTLNRLPYVEWKYGVPFGDKENAAVIPLFDDDPKWRHYEASLERSEERPAKRQKQEQGQEQCSVNVLEFFQSMSFRTEFRQDPSAFITVTFPDNASGTPFLSNSSSKRSDAATFSCKLLQTLSFATETEALKSSMRMWAWLKLMGSKPIEVADEEGSTDHADKQFLDILNELQVRTDTFREEAPLMAVDVQTLIRRKIPRA</sequence>
<dbReference type="GO" id="GO:0005634">
    <property type="term" value="C:nucleus"/>
    <property type="evidence" value="ECO:0007669"/>
    <property type="project" value="UniProtKB-SubCell"/>
</dbReference>
<keyword evidence="5" id="KW-0007">Acetylation</keyword>
<evidence type="ECO:0000256" key="3">
    <source>
        <dbReference type="ARBA" id="ARBA00022679"/>
    </source>
</evidence>
<evidence type="ECO:0000256" key="7">
    <source>
        <dbReference type="ARBA" id="ARBA00023163"/>
    </source>
</evidence>
<keyword evidence="8" id="KW-0539">Nucleus</keyword>
<keyword evidence="3" id="KW-0808">Transferase</keyword>
<dbReference type="SMART" id="SM01250">
    <property type="entry name" value="KAT11"/>
    <property type="match status" value="1"/>
</dbReference>
<dbReference type="PANTHER" id="PTHR31571">
    <property type="entry name" value="ALTERED INHERITANCE OF MITOCHONDRIA PROTEIN 6"/>
    <property type="match status" value="1"/>
</dbReference>
<name>A0A2H9TFL1_9FUNG</name>
<dbReference type="PANTHER" id="PTHR31571:SF2">
    <property type="entry name" value="HISTONE ACETYLTRANSFERASE RTT109"/>
    <property type="match status" value="1"/>
</dbReference>
<protein>
    <recommendedName>
        <fullName evidence="2">histone acetyltransferase</fullName>
        <ecNumber evidence="2">2.3.1.48</ecNumber>
    </recommendedName>
</protein>
<evidence type="ECO:0000256" key="5">
    <source>
        <dbReference type="ARBA" id="ARBA00022990"/>
    </source>
</evidence>
<evidence type="ECO:0000256" key="8">
    <source>
        <dbReference type="ARBA" id="ARBA00023242"/>
    </source>
</evidence>
<dbReference type="InterPro" id="IPR051236">
    <property type="entry name" value="HAT_RTT109-like"/>
</dbReference>
<dbReference type="PROSITE" id="PS51728">
    <property type="entry name" value="RTT109_HAT"/>
    <property type="match status" value="1"/>
</dbReference>
<dbReference type="Proteomes" id="UP000240830">
    <property type="component" value="Unassembled WGS sequence"/>
</dbReference>
<dbReference type="OrthoDB" id="3361892at2759"/>
<keyword evidence="11" id="KW-1185">Reference proteome</keyword>